<keyword evidence="7" id="KW-1185">Reference proteome</keyword>
<evidence type="ECO:0000313" key="6">
    <source>
        <dbReference type="Ensembl" id="ENSSAUP00010004131.1"/>
    </source>
</evidence>
<reference evidence="6" key="3">
    <citation type="submission" date="2025-09" db="UniProtKB">
        <authorList>
            <consortium name="Ensembl"/>
        </authorList>
    </citation>
    <scope>IDENTIFICATION</scope>
</reference>
<organism evidence="6 7">
    <name type="scientific">Sparus aurata</name>
    <name type="common">Gilthead sea bream</name>
    <dbReference type="NCBI Taxonomy" id="8175"/>
    <lineage>
        <taxon>Eukaryota</taxon>
        <taxon>Metazoa</taxon>
        <taxon>Chordata</taxon>
        <taxon>Craniata</taxon>
        <taxon>Vertebrata</taxon>
        <taxon>Euteleostomi</taxon>
        <taxon>Actinopterygii</taxon>
        <taxon>Neopterygii</taxon>
        <taxon>Teleostei</taxon>
        <taxon>Neoteleostei</taxon>
        <taxon>Acanthomorphata</taxon>
        <taxon>Eupercaria</taxon>
        <taxon>Spariformes</taxon>
        <taxon>Sparidae</taxon>
        <taxon>Sparus</taxon>
    </lineage>
</organism>
<dbReference type="InterPro" id="IPR037768">
    <property type="entry name" value="C2B_Copine"/>
</dbReference>
<dbReference type="PANTHER" id="PTHR10857">
    <property type="entry name" value="COPINE"/>
    <property type="match status" value="1"/>
</dbReference>
<sequence length="421" mass="46980">PSTHPSPLLPGISTYRQKLHCFLFTADIATMQLCANKLDKKDFFGKSDPFLVFYRSNEDGTFTICHKTEVIKNTLNPVWQPFTIPVRALCNGDYDRTVKVDVYDWDRDGSHDFIGEFTTSYRELSRGQNQFNVYEVLNPKKKGKKKKYINSGTVSPPTSPISFSKEQTYHPSLYYIVNVCNPSQPTSLHYMSPYQMNAYAMALKAVGEIIQDYDSDKLFPAYGFGAKLPPDGKISHAFPLGGEDESPNCVGIEGVLEAYFQSLRTVQLYGPTNFAPVINKVANCAAEITDGSQYFVLLMITDGVISDMVQTKEAVVNAASLPLSIIIVGVGPAEFDAMEELDGDEVRVSSRGRLAERDIVQFVPFRDYIDRSGNQVLSMARLAKDVLAEIPDQLLSFMKSRGIEPRPALSTSPLPELHRHI</sequence>
<dbReference type="InterPro" id="IPR045052">
    <property type="entry name" value="Copine"/>
</dbReference>
<name>A0A671TRV7_SPAAU</name>
<dbReference type="Gene3D" id="2.60.40.150">
    <property type="entry name" value="C2 domain"/>
    <property type="match status" value="1"/>
</dbReference>
<evidence type="ECO:0000256" key="1">
    <source>
        <dbReference type="ARBA" id="ARBA00009048"/>
    </source>
</evidence>
<dbReference type="InterPro" id="IPR036465">
    <property type="entry name" value="vWFA_dom_sf"/>
</dbReference>
<dbReference type="InterPro" id="IPR035892">
    <property type="entry name" value="C2_domain_sf"/>
</dbReference>
<dbReference type="PANTHER" id="PTHR10857:SF112">
    <property type="entry name" value="COPINE-9"/>
    <property type="match status" value="1"/>
</dbReference>
<evidence type="ECO:0000256" key="4">
    <source>
        <dbReference type="ARBA" id="ARBA00022837"/>
    </source>
</evidence>
<dbReference type="PROSITE" id="PS50004">
    <property type="entry name" value="C2"/>
    <property type="match status" value="1"/>
</dbReference>
<dbReference type="SUPFAM" id="SSF53300">
    <property type="entry name" value="vWA-like"/>
    <property type="match status" value="1"/>
</dbReference>
<dbReference type="Pfam" id="PF00168">
    <property type="entry name" value="C2"/>
    <property type="match status" value="1"/>
</dbReference>
<reference evidence="6" key="1">
    <citation type="submission" date="2021-04" db="EMBL/GenBank/DDBJ databases">
        <authorList>
            <consortium name="Wellcome Sanger Institute Data Sharing"/>
        </authorList>
    </citation>
    <scope>NUCLEOTIDE SEQUENCE [LARGE SCALE GENOMIC DNA]</scope>
</reference>
<dbReference type="InterPro" id="IPR000008">
    <property type="entry name" value="C2_dom"/>
</dbReference>
<dbReference type="GO" id="GO:0046872">
    <property type="term" value="F:metal ion binding"/>
    <property type="evidence" value="ECO:0007669"/>
    <property type="project" value="UniProtKB-KW"/>
</dbReference>
<reference evidence="6" key="2">
    <citation type="submission" date="2025-08" db="UniProtKB">
        <authorList>
            <consortium name="Ensembl"/>
        </authorList>
    </citation>
    <scope>IDENTIFICATION</scope>
</reference>
<evidence type="ECO:0000256" key="3">
    <source>
        <dbReference type="ARBA" id="ARBA00022737"/>
    </source>
</evidence>
<dbReference type="Ensembl" id="ENSSAUT00010004461.1">
    <property type="protein sequence ID" value="ENSSAUP00010004131.1"/>
    <property type="gene ID" value="ENSSAUG00010002083.1"/>
</dbReference>
<dbReference type="AlphaFoldDB" id="A0A671TRV7"/>
<protein>
    <submittedName>
        <fullName evidence="6">Copine family member 9</fullName>
    </submittedName>
</protein>
<dbReference type="InterPro" id="IPR010734">
    <property type="entry name" value="Copine_C"/>
</dbReference>
<dbReference type="FunFam" id="2.60.40.150:FF:000013">
    <property type="entry name" value="copine-9 isoform X1"/>
    <property type="match status" value="1"/>
</dbReference>
<dbReference type="Pfam" id="PF07002">
    <property type="entry name" value="Copine"/>
    <property type="match status" value="1"/>
</dbReference>
<keyword evidence="2" id="KW-0479">Metal-binding</keyword>
<keyword evidence="3" id="KW-0677">Repeat</keyword>
<proteinExistence type="inferred from homology"/>
<evidence type="ECO:0000256" key="2">
    <source>
        <dbReference type="ARBA" id="ARBA00022723"/>
    </source>
</evidence>
<keyword evidence="4" id="KW-0106">Calcium</keyword>
<evidence type="ECO:0000259" key="5">
    <source>
        <dbReference type="PROSITE" id="PS50004"/>
    </source>
</evidence>
<accession>A0A671TRV7</accession>
<dbReference type="Proteomes" id="UP000472265">
    <property type="component" value="Chromosome 7"/>
</dbReference>
<dbReference type="GO" id="GO:0005886">
    <property type="term" value="C:plasma membrane"/>
    <property type="evidence" value="ECO:0007669"/>
    <property type="project" value="TreeGrafter"/>
</dbReference>
<dbReference type="GO" id="GO:0071277">
    <property type="term" value="P:cellular response to calcium ion"/>
    <property type="evidence" value="ECO:0007669"/>
    <property type="project" value="TreeGrafter"/>
</dbReference>
<dbReference type="GO" id="GO:0005544">
    <property type="term" value="F:calcium-dependent phospholipid binding"/>
    <property type="evidence" value="ECO:0007669"/>
    <property type="project" value="InterPro"/>
</dbReference>
<dbReference type="SMART" id="SM00239">
    <property type="entry name" value="C2"/>
    <property type="match status" value="1"/>
</dbReference>
<dbReference type="GeneTree" id="ENSGT00940000159659"/>
<dbReference type="SUPFAM" id="SSF49562">
    <property type="entry name" value="C2 domain (Calcium/lipid-binding domain, CaLB)"/>
    <property type="match status" value="1"/>
</dbReference>
<dbReference type="CDD" id="cd04047">
    <property type="entry name" value="C2B_Copine"/>
    <property type="match status" value="1"/>
</dbReference>
<gene>
    <name evidence="6" type="primary">CPNE9</name>
    <name evidence="6" type="synonym">cpne9</name>
</gene>
<feature type="domain" description="C2" evidence="5">
    <location>
        <begin position="5"/>
        <end position="134"/>
    </location>
</feature>
<evidence type="ECO:0000313" key="7">
    <source>
        <dbReference type="Proteomes" id="UP000472265"/>
    </source>
</evidence>
<comment type="similarity">
    <text evidence="1">Belongs to the copine family.</text>
</comment>